<dbReference type="InterPro" id="IPR023090">
    <property type="entry name" value="UPF0702_alpha/beta_dom_sf"/>
</dbReference>
<dbReference type="AlphaFoldDB" id="A0A955RPU7"/>
<reference evidence="9" key="1">
    <citation type="submission" date="2020-04" db="EMBL/GenBank/DDBJ databases">
        <authorList>
            <person name="Zhang T."/>
        </authorList>
    </citation>
    <scope>NUCLEOTIDE SEQUENCE</scope>
    <source>
        <strain evidence="9">HKST-UBA01</strain>
    </source>
</reference>
<feature type="domain" description="YetF C-terminal" evidence="8">
    <location>
        <begin position="93"/>
        <end position="162"/>
    </location>
</feature>
<keyword evidence="6 7" id="KW-0472">Membrane</keyword>
<protein>
    <submittedName>
        <fullName evidence="9">DUF421 domain-containing protein</fullName>
    </submittedName>
</protein>
<evidence type="ECO:0000256" key="4">
    <source>
        <dbReference type="ARBA" id="ARBA00022692"/>
    </source>
</evidence>
<feature type="transmembrane region" description="Helical" evidence="7">
    <location>
        <begin position="43"/>
        <end position="64"/>
    </location>
</feature>
<evidence type="ECO:0000259" key="8">
    <source>
        <dbReference type="Pfam" id="PF04239"/>
    </source>
</evidence>
<organism evidence="9 10">
    <name type="scientific">candidate division WWE3 bacterium</name>
    <dbReference type="NCBI Taxonomy" id="2053526"/>
    <lineage>
        <taxon>Bacteria</taxon>
        <taxon>Katanobacteria</taxon>
    </lineage>
</organism>
<comment type="similarity">
    <text evidence="2">Belongs to the UPF0702 family.</text>
</comment>
<evidence type="ECO:0000256" key="3">
    <source>
        <dbReference type="ARBA" id="ARBA00022475"/>
    </source>
</evidence>
<reference evidence="9" key="2">
    <citation type="journal article" date="2021" name="Microbiome">
        <title>Successional dynamics and alternative stable states in a saline activated sludge microbial community over 9 years.</title>
        <authorList>
            <person name="Wang Y."/>
            <person name="Ye J."/>
            <person name="Ju F."/>
            <person name="Liu L."/>
            <person name="Boyd J.A."/>
            <person name="Deng Y."/>
            <person name="Parks D.H."/>
            <person name="Jiang X."/>
            <person name="Yin X."/>
            <person name="Woodcroft B.J."/>
            <person name="Tyson G.W."/>
            <person name="Hugenholtz P."/>
            <person name="Polz M.F."/>
            <person name="Zhang T."/>
        </authorList>
    </citation>
    <scope>NUCLEOTIDE SEQUENCE</scope>
    <source>
        <strain evidence="9">HKST-UBA01</strain>
    </source>
</reference>
<gene>
    <name evidence="9" type="ORF">KC571_00565</name>
</gene>
<feature type="transmembrane region" description="Helical" evidence="7">
    <location>
        <begin position="70"/>
        <end position="92"/>
    </location>
</feature>
<comment type="caution">
    <text evidence="9">The sequence shown here is derived from an EMBL/GenBank/DDBJ whole genome shotgun (WGS) entry which is preliminary data.</text>
</comment>
<dbReference type="PANTHER" id="PTHR34582:SF6">
    <property type="entry name" value="UPF0702 TRANSMEMBRANE PROTEIN YCAP"/>
    <property type="match status" value="1"/>
</dbReference>
<dbReference type="GO" id="GO:0005886">
    <property type="term" value="C:plasma membrane"/>
    <property type="evidence" value="ECO:0007669"/>
    <property type="project" value="UniProtKB-SubCell"/>
</dbReference>
<evidence type="ECO:0000313" key="10">
    <source>
        <dbReference type="Proteomes" id="UP000701698"/>
    </source>
</evidence>
<keyword evidence="3" id="KW-1003">Cell membrane</keyword>
<evidence type="ECO:0000313" key="9">
    <source>
        <dbReference type="EMBL" id="MCA9389875.1"/>
    </source>
</evidence>
<keyword evidence="4 7" id="KW-0812">Transmembrane</keyword>
<evidence type="ECO:0000256" key="5">
    <source>
        <dbReference type="ARBA" id="ARBA00022989"/>
    </source>
</evidence>
<feature type="transmembrane region" description="Helical" evidence="7">
    <location>
        <begin position="13"/>
        <end position="31"/>
    </location>
</feature>
<dbReference type="Gene3D" id="3.30.240.20">
    <property type="entry name" value="bsu07140 like domains"/>
    <property type="match status" value="1"/>
</dbReference>
<dbReference type="PANTHER" id="PTHR34582">
    <property type="entry name" value="UPF0702 TRANSMEMBRANE PROTEIN YCAP"/>
    <property type="match status" value="1"/>
</dbReference>
<dbReference type="Pfam" id="PF04239">
    <property type="entry name" value="DUF421"/>
    <property type="match status" value="1"/>
</dbReference>
<dbReference type="Proteomes" id="UP000701698">
    <property type="component" value="Unassembled WGS sequence"/>
</dbReference>
<evidence type="ECO:0000256" key="7">
    <source>
        <dbReference type="SAM" id="Phobius"/>
    </source>
</evidence>
<dbReference type="InterPro" id="IPR007353">
    <property type="entry name" value="DUF421"/>
</dbReference>
<keyword evidence="5 7" id="KW-1133">Transmembrane helix</keyword>
<evidence type="ECO:0000256" key="1">
    <source>
        <dbReference type="ARBA" id="ARBA00004651"/>
    </source>
</evidence>
<sequence>MEPGLLVPSSEEILVTVIRTVIIFLYTFLLLRLLGKKQVSQFTWFDILLIVALGSAVGDTMIYPERTVPVFVSMTAIMVVVALVKVFSYLMIHSEKTEDILEGKELLLVNNGNIVADGLSKSDLTERQLRTLLREKGHINLRWVDKVFLETDGEISVIKKSKKK</sequence>
<dbReference type="EMBL" id="JAGQKX010000007">
    <property type="protein sequence ID" value="MCA9389875.1"/>
    <property type="molecule type" value="Genomic_DNA"/>
</dbReference>
<evidence type="ECO:0000256" key="6">
    <source>
        <dbReference type="ARBA" id="ARBA00023136"/>
    </source>
</evidence>
<evidence type="ECO:0000256" key="2">
    <source>
        <dbReference type="ARBA" id="ARBA00006448"/>
    </source>
</evidence>
<name>A0A955RPU7_UNCKA</name>
<comment type="subcellular location">
    <subcellularLocation>
        <location evidence="1">Cell membrane</location>
        <topology evidence="1">Multi-pass membrane protein</topology>
    </subcellularLocation>
</comment>
<accession>A0A955RPU7</accession>
<proteinExistence type="inferred from homology"/>